<protein>
    <submittedName>
        <fullName evidence="2">Uncharacterized protein</fullName>
    </submittedName>
</protein>
<sequence length="49" mass="5211">MAEDCPRGVGLDFRVRGVEKPILRIICGIGTAVVLSLSSRRGDDKSPVA</sequence>
<gene>
    <name evidence="2" type="ORF">AVDCRST_MAG64-1605</name>
</gene>
<keyword evidence="1" id="KW-0812">Transmembrane</keyword>
<reference evidence="2" key="1">
    <citation type="submission" date="2020-02" db="EMBL/GenBank/DDBJ databases">
        <authorList>
            <person name="Meier V. D."/>
        </authorList>
    </citation>
    <scope>NUCLEOTIDE SEQUENCE</scope>
    <source>
        <strain evidence="2">AVDCRST_MAG64</strain>
    </source>
</reference>
<dbReference type="EMBL" id="CADCUQ010000366">
    <property type="protein sequence ID" value="CAA9399097.1"/>
    <property type="molecule type" value="Genomic_DNA"/>
</dbReference>
<proteinExistence type="predicted"/>
<name>A0A6J4NVC3_9BACT</name>
<organism evidence="2">
    <name type="scientific">uncultured Phycisphaerae bacterium</name>
    <dbReference type="NCBI Taxonomy" id="904963"/>
    <lineage>
        <taxon>Bacteria</taxon>
        <taxon>Pseudomonadati</taxon>
        <taxon>Planctomycetota</taxon>
        <taxon>Phycisphaerae</taxon>
        <taxon>environmental samples</taxon>
    </lineage>
</organism>
<feature type="transmembrane region" description="Helical" evidence="1">
    <location>
        <begin position="21"/>
        <end position="39"/>
    </location>
</feature>
<evidence type="ECO:0000313" key="2">
    <source>
        <dbReference type="EMBL" id="CAA9399097.1"/>
    </source>
</evidence>
<evidence type="ECO:0000256" key="1">
    <source>
        <dbReference type="SAM" id="Phobius"/>
    </source>
</evidence>
<dbReference type="AlphaFoldDB" id="A0A6J4NVC3"/>
<keyword evidence="1" id="KW-1133">Transmembrane helix</keyword>
<accession>A0A6J4NVC3</accession>
<keyword evidence="1" id="KW-0472">Membrane</keyword>